<proteinExistence type="predicted"/>
<gene>
    <name evidence="1" type="ORF">A4X20_11005</name>
</gene>
<dbReference type="OrthoDB" id="5242307at2"/>
<protein>
    <submittedName>
        <fullName evidence="1">Peptidase</fullName>
    </submittedName>
</protein>
<reference evidence="1 2" key="1">
    <citation type="submission" date="2016-04" db="EMBL/GenBank/DDBJ databases">
        <title>Draft Genome Sequences of Staphylococcus capitis Strain H36, S. capitis Strain H65, S. cohnii Strain H62, S. hominis Strain H69, Mycobacterium iranicum Strain H39, Plantibacter sp. Strain H53, Pseudomonas oryzihabitans Strain H72, and Microbacterium sp. Strain H83, isolated from residential settings.</title>
        <authorList>
            <person name="Lymperopoulou D."/>
            <person name="Adams R.I."/>
            <person name="Lindow S."/>
            <person name="Coil D.A."/>
            <person name="Jospin G."/>
            <person name="Eisen J.A."/>
        </authorList>
    </citation>
    <scope>NUCLEOTIDE SEQUENCE [LARGE SCALE GENOMIC DNA]</scope>
    <source>
        <strain evidence="1 2">H39</strain>
    </source>
</reference>
<dbReference type="EMBL" id="LWCS01000087">
    <property type="protein sequence ID" value="OAN27382.1"/>
    <property type="molecule type" value="Genomic_DNA"/>
</dbReference>
<dbReference type="STRING" id="912594.AWC12_04505"/>
<organism evidence="1 2">
    <name type="scientific">Mycolicibacterium iranicum</name>
    <name type="common">Mycobacterium iranicum</name>
    <dbReference type="NCBI Taxonomy" id="912594"/>
    <lineage>
        <taxon>Bacteria</taxon>
        <taxon>Bacillati</taxon>
        <taxon>Actinomycetota</taxon>
        <taxon>Actinomycetes</taxon>
        <taxon>Mycobacteriales</taxon>
        <taxon>Mycobacteriaceae</taxon>
        <taxon>Mycolicibacterium</taxon>
    </lineage>
</organism>
<accession>A0A178LCL8</accession>
<name>A0A178LCL8_MYCIR</name>
<evidence type="ECO:0000313" key="2">
    <source>
        <dbReference type="Proteomes" id="UP000078396"/>
    </source>
</evidence>
<dbReference type="Proteomes" id="UP000078396">
    <property type="component" value="Unassembled WGS sequence"/>
</dbReference>
<comment type="caution">
    <text evidence="1">The sequence shown here is derived from an EMBL/GenBank/DDBJ whole genome shotgun (WGS) entry which is preliminary data.</text>
</comment>
<dbReference type="AlphaFoldDB" id="A0A178LCL8"/>
<sequence>MIPSRGSRSATRRRLGAVLGAELLCAVFFVNGPQLAPSGPTVAVSVADERPAQLPGTRSVSTPDGRTAQLIDLGAIGGNGLIDRIADELPGATEAVTAFWGSDWRRDISIVVAGSAEQFEVLAGGGPDIAATTTVDRIMFSPDATAMNDTDLRTVLRHELFHYAARADTAADAPVWLTEGVADYVGRPPAPTAPAPPIALPTDAELNTPGPGRSAAYDRAWEFATYIAGTYGIDKLRALYVAACGHGHPDVDTAIREALGVDVSEVLSR</sequence>
<evidence type="ECO:0000313" key="1">
    <source>
        <dbReference type="EMBL" id="OAN27382.1"/>
    </source>
</evidence>